<dbReference type="SUPFAM" id="SSF56349">
    <property type="entry name" value="DNA breaking-rejoining enzymes"/>
    <property type="match status" value="1"/>
</dbReference>
<dbReference type="Proteomes" id="UP000639973">
    <property type="component" value="Unassembled WGS sequence"/>
</dbReference>
<accession>A0ABQ2GEJ3</accession>
<sequence>MLRPRPNHGAAYASWKVILLGAPAGLRVSELAGLRRADIHLQGEHLQLMVTGKRQKRQGCSPEPVTAAGPPGLAGEDTAIA</sequence>
<comment type="caution">
    <text evidence="3">The sequence shown here is derived from an EMBL/GenBank/DDBJ whole genome shotgun (WGS) entry which is preliminary data.</text>
</comment>
<dbReference type="Gene3D" id="1.10.443.10">
    <property type="entry name" value="Intergrase catalytic core"/>
    <property type="match status" value="1"/>
</dbReference>
<keyword evidence="4" id="KW-1185">Reference proteome</keyword>
<dbReference type="InterPro" id="IPR013762">
    <property type="entry name" value="Integrase-like_cat_sf"/>
</dbReference>
<evidence type="ECO:0000256" key="2">
    <source>
        <dbReference type="SAM" id="MobiDB-lite"/>
    </source>
</evidence>
<proteinExistence type="predicted"/>
<evidence type="ECO:0008006" key="5">
    <source>
        <dbReference type="Google" id="ProtNLM"/>
    </source>
</evidence>
<dbReference type="EMBL" id="BMOL01000017">
    <property type="protein sequence ID" value="GGL89849.1"/>
    <property type="molecule type" value="Genomic_DNA"/>
</dbReference>
<protein>
    <recommendedName>
        <fullName evidence="5">Tyr recombinase domain-containing protein</fullName>
    </recommendedName>
</protein>
<evidence type="ECO:0000256" key="1">
    <source>
        <dbReference type="ARBA" id="ARBA00023172"/>
    </source>
</evidence>
<dbReference type="InterPro" id="IPR011010">
    <property type="entry name" value="DNA_brk_join_enz"/>
</dbReference>
<keyword evidence="1" id="KW-0233">DNA recombination</keyword>
<evidence type="ECO:0000313" key="4">
    <source>
        <dbReference type="Proteomes" id="UP000639973"/>
    </source>
</evidence>
<reference evidence="4" key="1">
    <citation type="journal article" date="2019" name="Int. J. Syst. Evol. Microbiol.">
        <title>The Global Catalogue of Microorganisms (GCM) 10K type strain sequencing project: providing services to taxonomists for standard genome sequencing and annotation.</title>
        <authorList>
            <consortium name="The Broad Institute Genomics Platform"/>
            <consortium name="The Broad Institute Genome Sequencing Center for Infectious Disease"/>
            <person name="Wu L."/>
            <person name="Ma J."/>
        </authorList>
    </citation>
    <scope>NUCLEOTIDE SEQUENCE [LARGE SCALE GENOMIC DNA]</scope>
    <source>
        <strain evidence="4">JCM 15442</strain>
    </source>
</reference>
<feature type="region of interest" description="Disordered" evidence="2">
    <location>
        <begin position="52"/>
        <end position="81"/>
    </location>
</feature>
<dbReference type="RefSeq" id="WP_188973360.1">
    <property type="nucleotide sequence ID" value="NZ_BMOL01000017.1"/>
</dbReference>
<evidence type="ECO:0000313" key="3">
    <source>
        <dbReference type="EMBL" id="GGL89849.1"/>
    </source>
</evidence>
<organism evidence="3 4">
    <name type="scientific">Deinococcus aerolatus</name>
    <dbReference type="NCBI Taxonomy" id="522487"/>
    <lineage>
        <taxon>Bacteria</taxon>
        <taxon>Thermotogati</taxon>
        <taxon>Deinococcota</taxon>
        <taxon>Deinococci</taxon>
        <taxon>Deinococcales</taxon>
        <taxon>Deinococcaceae</taxon>
        <taxon>Deinococcus</taxon>
    </lineage>
</organism>
<gene>
    <name evidence="3" type="ORF">GCM10010840_29870</name>
</gene>
<name>A0ABQ2GEJ3_9DEIO</name>